<protein>
    <recommendedName>
        <fullName evidence="15">Protein kinase domain-containing protein</fullName>
    </recommendedName>
</protein>
<dbReference type="InterPro" id="IPR001245">
    <property type="entry name" value="Ser-Thr/Tyr_kinase_cat_dom"/>
</dbReference>
<accession>A0ABC8VD14</accession>
<keyword evidence="3" id="KW-0808">Transferase</keyword>
<keyword evidence="17" id="KW-1185">Reference proteome</keyword>
<dbReference type="Pfam" id="PF07714">
    <property type="entry name" value="PK_Tyr_Ser-Thr"/>
    <property type="match status" value="1"/>
</dbReference>
<dbReference type="Gene3D" id="1.10.510.10">
    <property type="entry name" value="Transferase(Phosphotransferase) domain 1"/>
    <property type="match status" value="1"/>
</dbReference>
<dbReference type="InterPro" id="IPR017441">
    <property type="entry name" value="Protein_kinase_ATP_BS"/>
</dbReference>
<evidence type="ECO:0000256" key="8">
    <source>
        <dbReference type="ARBA" id="ARBA00022840"/>
    </source>
</evidence>
<feature type="domain" description="Protein kinase" evidence="15">
    <location>
        <begin position="385"/>
        <end position="657"/>
    </location>
</feature>
<evidence type="ECO:0000256" key="11">
    <source>
        <dbReference type="ARBA" id="ARBA00023157"/>
    </source>
</evidence>
<evidence type="ECO:0000256" key="4">
    <source>
        <dbReference type="ARBA" id="ARBA00022692"/>
    </source>
</evidence>
<keyword evidence="11" id="KW-1015">Disulfide bond</keyword>
<keyword evidence="4" id="KW-0812">Transmembrane</keyword>
<dbReference type="FunFam" id="3.30.200.20:FF:000043">
    <property type="entry name" value="Wall-associated receptor kinase 2"/>
    <property type="match status" value="1"/>
</dbReference>
<evidence type="ECO:0000256" key="9">
    <source>
        <dbReference type="ARBA" id="ARBA00022989"/>
    </source>
</evidence>
<dbReference type="InterPro" id="IPR008271">
    <property type="entry name" value="Ser/Thr_kinase_AS"/>
</dbReference>
<keyword evidence="6 13" id="KW-0547">Nucleotide-binding</keyword>
<dbReference type="PROSITE" id="PS00108">
    <property type="entry name" value="PROTEIN_KINASE_ST"/>
    <property type="match status" value="1"/>
</dbReference>
<keyword evidence="10" id="KW-0472">Membrane</keyword>
<dbReference type="EMBL" id="OZ075111">
    <property type="protein sequence ID" value="CAL4888336.1"/>
    <property type="molecule type" value="Genomic_DNA"/>
</dbReference>
<evidence type="ECO:0000256" key="5">
    <source>
        <dbReference type="ARBA" id="ARBA00022729"/>
    </source>
</evidence>
<dbReference type="GO" id="GO:0016020">
    <property type="term" value="C:membrane"/>
    <property type="evidence" value="ECO:0007669"/>
    <property type="project" value="UniProtKB-SubCell"/>
</dbReference>
<keyword evidence="12" id="KW-0325">Glycoprotein</keyword>
<evidence type="ECO:0000259" key="15">
    <source>
        <dbReference type="PROSITE" id="PS50011"/>
    </source>
</evidence>
<keyword evidence="5" id="KW-0732">Signal</keyword>
<gene>
    <name evidence="16" type="ORF">URODEC1_LOCUS2177</name>
</gene>
<dbReference type="InterPro" id="IPR025287">
    <property type="entry name" value="WAK_GUB"/>
</dbReference>
<dbReference type="GO" id="GO:0005524">
    <property type="term" value="F:ATP binding"/>
    <property type="evidence" value="ECO:0007669"/>
    <property type="project" value="UniProtKB-UniRule"/>
</dbReference>
<dbReference type="Pfam" id="PF13947">
    <property type="entry name" value="GUB_WAK_bind"/>
    <property type="match status" value="1"/>
</dbReference>
<evidence type="ECO:0000256" key="6">
    <source>
        <dbReference type="ARBA" id="ARBA00022741"/>
    </source>
</evidence>
<sequence>MATEERCPLTNKVTVWSHARADGDRGTAATVVAAIAATLVSSPELLAAAAGDQGPPIGLQGCRTTCGNVRVPYPFGIGPSGCYLPGFDLTCDTSHIPPRLFIGNGTLLQVTHISLDNSTVRLRSPAIDTTKHLSFKWGYIHKGTWGGSRWDLGDSRPFVLAKARNELIISGCHVFAKLLTTDSDQIINSCALVCNDDDETATDVDEEYCSVHPRNPHCRKCSGIGCCQVPVPVGRASYKVMVKSIHNAIPIISDDPFTVLIAKQGWFNKNVTTELMSGADGTTVPVMLAWMVGSMVALPRPNKTCDGNETCPSDLGTTICHSSHSSCTSYNSRFSNHTISYTCRCWDGYQGNQYLPDGCQGEFKSDTAERMIVTLEELEKATNNFDISRKLGGGGHGIVYKGILSSLDVVAIKKSKIVIQKEIDEFINEVAILSHVNHINIAKLLGCCLETEVPLLVYEFIPNGTLHSHLHVRSPVSIHWIDRLRVAVETARALAYLHSFVSTPIIHRDIKSRNILLNDNLIAKLSDFGASRYIPVDQTGADTTVQGTFGYLDPMYYRTGHLTEKSDVYSFGVILIELLTRKKPVSYRSPEGYGLVCHFVTMLSGGLLSHILDPQVTKEGAGEVVDIALLAAICVKIVSEDRPTMRQVEMTLESIYAAKEYASSDMTDDDSEENYVQLNDQPIGRT</sequence>
<feature type="region of interest" description="Disordered" evidence="14">
    <location>
        <begin position="663"/>
        <end position="686"/>
    </location>
</feature>
<evidence type="ECO:0000256" key="3">
    <source>
        <dbReference type="ARBA" id="ARBA00022679"/>
    </source>
</evidence>
<organism evidence="16 17">
    <name type="scientific">Urochloa decumbens</name>
    <dbReference type="NCBI Taxonomy" id="240449"/>
    <lineage>
        <taxon>Eukaryota</taxon>
        <taxon>Viridiplantae</taxon>
        <taxon>Streptophyta</taxon>
        <taxon>Embryophyta</taxon>
        <taxon>Tracheophyta</taxon>
        <taxon>Spermatophyta</taxon>
        <taxon>Magnoliopsida</taxon>
        <taxon>Liliopsida</taxon>
        <taxon>Poales</taxon>
        <taxon>Poaceae</taxon>
        <taxon>PACMAD clade</taxon>
        <taxon>Panicoideae</taxon>
        <taxon>Panicodae</taxon>
        <taxon>Paniceae</taxon>
        <taxon>Melinidinae</taxon>
        <taxon>Urochloa</taxon>
    </lineage>
</organism>
<dbReference type="PANTHER" id="PTHR27005:SF209">
    <property type="entry name" value="OS09G0561500 PROTEIN"/>
    <property type="match status" value="1"/>
</dbReference>
<dbReference type="AlphaFoldDB" id="A0ABC8VD14"/>
<keyword evidence="9" id="KW-1133">Transmembrane helix</keyword>
<dbReference type="SMART" id="SM00220">
    <property type="entry name" value="S_TKc"/>
    <property type="match status" value="1"/>
</dbReference>
<dbReference type="PANTHER" id="PTHR27005">
    <property type="entry name" value="WALL-ASSOCIATED RECEPTOR KINASE-LIKE 21"/>
    <property type="match status" value="1"/>
</dbReference>
<evidence type="ECO:0000256" key="2">
    <source>
        <dbReference type="ARBA" id="ARBA00022527"/>
    </source>
</evidence>
<keyword evidence="8 13" id="KW-0067">ATP-binding</keyword>
<dbReference type="Gene3D" id="3.30.200.20">
    <property type="entry name" value="Phosphorylase Kinase, domain 1"/>
    <property type="match status" value="1"/>
</dbReference>
<dbReference type="GO" id="GO:0004674">
    <property type="term" value="F:protein serine/threonine kinase activity"/>
    <property type="evidence" value="ECO:0007669"/>
    <property type="project" value="UniProtKB-KW"/>
</dbReference>
<reference evidence="16" key="1">
    <citation type="submission" date="2024-10" db="EMBL/GenBank/DDBJ databases">
        <authorList>
            <person name="Ryan C."/>
        </authorList>
    </citation>
    <scope>NUCLEOTIDE SEQUENCE [LARGE SCALE GENOMIC DNA]</scope>
</reference>
<dbReference type="PROSITE" id="PS50011">
    <property type="entry name" value="PROTEIN_KINASE_DOM"/>
    <property type="match status" value="1"/>
</dbReference>
<comment type="subcellular location">
    <subcellularLocation>
        <location evidence="1">Membrane</location>
        <topology evidence="1">Single-pass type I membrane protein</topology>
    </subcellularLocation>
</comment>
<evidence type="ECO:0000256" key="13">
    <source>
        <dbReference type="PROSITE-ProRule" id="PRU10141"/>
    </source>
</evidence>
<dbReference type="FunFam" id="1.10.510.10:FF:000084">
    <property type="entry name" value="Wall-associated receptor kinase 2"/>
    <property type="match status" value="1"/>
</dbReference>
<dbReference type="PROSITE" id="PS00107">
    <property type="entry name" value="PROTEIN_KINASE_ATP"/>
    <property type="match status" value="1"/>
</dbReference>
<name>A0ABC8VD14_9POAL</name>
<dbReference type="Proteomes" id="UP001497457">
    <property type="component" value="Chromosome 1b"/>
</dbReference>
<proteinExistence type="predicted"/>
<dbReference type="InterPro" id="IPR000719">
    <property type="entry name" value="Prot_kinase_dom"/>
</dbReference>
<evidence type="ECO:0000256" key="7">
    <source>
        <dbReference type="ARBA" id="ARBA00022777"/>
    </source>
</evidence>
<feature type="binding site" evidence="13">
    <location>
        <position position="414"/>
    </location>
    <ligand>
        <name>ATP</name>
        <dbReference type="ChEBI" id="CHEBI:30616"/>
    </ligand>
</feature>
<evidence type="ECO:0000313" key="17">
    <source>
        <dbReference type="Proteomes" id="UP001497457"/>
    </source>
</evidence>
<keyword evidence="7" id="KW-0418">Kinase</keyword>
<evidence type="ECO:0000256" key="10">
    <source>
        <dbReference type="ARBA" id="ARBA00023136"/>
    </source>
</evidence>
<keyword evidence="2" id="KW-0723">Serine/threonine-protein kinase</keyword>
<dbReference type="InterPro" id="IPR045274">
    <property type="entry name" value="WAK-like"/>
</dbReference>
<evidence type="ECO:0000256" key="14">
    <source>
        <dbReference type="SAM" id="MobiDB-lite"/>
    </source>
</evidence>
<dbReference type="InterPro" id="IPR011009">
    <property type="entry name" value="Kinase-like_dom_sf"/>
</dbReference>
<evidence type="ECO:0000256" key="12">
    <source>
        <dbReference type="ARBA" id="ARBA00023180"/>
    </source>
</evidence>
<dbReference type="SUPFAM" id="SSF56112">
    <property type="entry name" value="Protein kinase-like (PK-like)"/>
    <property type="match status" value="1"/>
</dbReference>
<evidence type="ECO:0000313" key="16">
    <source>
        <dbReference type="EMBL" id="CAL4888336.1"/>
    </source>
</evidence>
<evidence type="ECO:0000256" key="1">
    <source>
        <dbReference type="ARBA" id="ARBA00004479"/>
    </source>
</evidence>